<dbReference type="PROSITE" id="PS50043">
    <property type="entry name" value="HTH_LUXR_2"/>
    <property type="match status" value="1"/>
</dbReference>
<protein>
    <submittedName>
        <fullName evidence="5">LuxR family transcriptional regulator</fullName>
    </submittedName>
</protein>
<keyword evidence="2" id="KW-0238">DNA-binding</keyword>
<dbReference type="EMBL" id="JAKLTQ010000001">
    <property type="protein sequence ID" value="MCG2620527.1"/>
    <property type="molecule type" value="Genomic_DNA"/>
</dbReference>
<dbReference type="PANTHER" id="PTHR44688:SF16">
    <property type="entry name" value="DNA-BINDING TRANSCRIPTIONAL ACTIVATOR DEVR_DOSR"/>
    <property type="match status" value="1"/>
</dbReference>
<dbReference type="SUPFAM" id="SSF46894">
    <property type="entry name" value="C-terminal effector domain of the bipartite response regulators"/>
    <property type="match status" value="1"/>
</dbReference>
<dbReference type="InterPro" id="IPR036388">
    <property type="entry name" value="WH-like_DNA-bd_sf"/>
</dbReference>
<reference evidence="5" key="1">
    <citation type="submission" date="2022-01" db="EMBL/GenBank/DDBJ databases">
        <authorList>
            <person name="Jo J.-H."/>
            <person name="Im W.-T."/>
        </authorList>
    </citation>
    <scope>NUCLEOTIDE SEQUENCE</scope>
    <source>
        <strain evidence="5">I2-34</strain>
    </source>
</reference>
<evidence type="ECO:0000256" key="1">
    <source>
        <dbReference type="ARBA" id="ARBA00023015"/>
    </source>
</evidence>
<dbReference type="Gene3D" id="3.40.50.300">
    <property type="entry name" value="P-loop containing nucleotide triphosphate hydrolases"/>
    <property type="match status" value="1"/>
</dbReference>
<keyword evidence="1" id="KW-0805">Transcription regulation</keyword>
<dbReference type="Proteomes" id="UP001165368">
    <property type="component" value="Unassembled WGS sequence"/>
</dbReference>
<evidence type="ECO:0000313" key="5">
    <source>
        <dbReference type="EMBL" id="MCG2620527.1"/>
    </source>
</evidence>
<dbReference type="RefSeq" id="WP_237817628.1">
    <property type="nucleotide sequence ID" value="NZ_JAKLTQ010000001.1"/>
</dbReference>
<dbReference type="PROSITE" id="PS00622">
    <property type="entry name" value="HTH_LUXR_1"/>
    <property type="match status" value="1"/>
</dbReference>
<evidence type="ECO:0000313" key="6">
    <source>
        <dbReference type="Proteomes" id="UP001165368"/>
    </source>
</evidence>
<dbReference type="SUPFAM" id="SSF52540">
    <property type="entry name" value="P-loop containing nucleoside triphosphate hydrolases"/>
    <property type="match status" value="1"/>
</dbReference>
<dbReference type="CDD" id="cd06170">
    <property type="entry name" value="LuxR_C_like"/>
    <property type="match status" value="1"/>
</dbReference>
<comment type="caution">
    <text evidence="5">The sequence shown here is derived from an EMBL/GenBank/DDBJ whole genome shotgun (WGS) entry which is preliminary data.</text>
</comment>
<gene>
    <name evidence="5" type="ORF">LVY72_01215</name>
</gene>
<proteinExistence type="predicted"/>
<keyword evidence="6" id="KW-1185">Reference proteome</keyword>
<dbReference type="PANTHER" id="PTHR44688">
    <property type="entry name" value="DNA-BINDING TRANSCRIPTIONAL ACTIVATOR DEVR_DOSR"/>
    <property type="match status" value="1"/>
</dbReference>
<name>A0ABS9L1Z4_9MICC</name>
<dbReference type="Pfam" id="PF13191">
    <property type="entry name" value="AAA_16"/>
    <property type="match status" value="1"/>
</dbReference>
<evidence type="ECO:0000256" key="2">
    <source>
        <dbReference type="ARBA" id="ARBA00023125"/>
    </source>
</evidence>
<dbReference type="InterPro" id="IPR041664">
    <property type="entry name" value="AAA_16"/>
</dbReference>
<dbReference type="SMART" id="SM00421">
    <property type="entry name" value="HTH_LUXR"/>
    <property type="match status" value="1"/>
</dbReference>
<accession>A0ABS9L1Z4</accession>
<organism evidence="5 6">
    <name type="scientific">Arthrobacter hankyongi</name>
    <dbReference type="NCBI Taxonomy" id="2904801"/>
    <lineage>
        <taxon>Bacteria</taxon>
        <taxon>Bacillati</taxon>
        <taxon>Actinomycetota</taxon>
        <taxon>Actinomycetes</taxon>
        <taxon>Micrococcales</taxon>
        <taxon>Micrococcaceae</taxon>
        <taxon>Arthrobacter</taxon>
    </lineage>
</organism>
<dbReference type="InterPro" id="IPR000792">
    <property type="entry name" value="Tscrpt_reg_LuxR_C"/>
</dbReference>
<sequence>MDELQPHTTLIGRQEQFRTIVDALGDPRHCGAIVAAPAGMGKTALLGAVMAAEAARFRFIPVAAGAAAGMDVPYAALTPMLARLPLGGEPLALDVLRTVLEFADADAGRRPVIVVDDADELDDGSASVIAQLAASGKVRTLASVRPGHSRGGELAAMAREGILRRVELKPLTPEEQDEFCRGALESPVLPAGIRLLGQASGGSPQRLALLLQEARRARCLVQRNGAWVLLGEPPEDSQALQDAARLELSPLDEAARSALLALALMGPARRDVVEQFLAPDVIDALAAAGYLDPGPADAGEPLLQLAPSLHPESLRRLAPVALKRRMHQWFTTRAAAAGLPQRQRLLAVRWALECGNPVAPEQLLAAAEEANACFRPGAALLAASAPGSAQAGPAAAVELARAGMYQGRFLAARASVLPVLDTADAPETVAAAAEIAVQLALLQGQGRAALEELADRWQAALSRLRGQAPAGTAVDGTGPELLRLQARSAGGRPADTLAELEQLVRGCTDLRLQLQALVLLAEIQSAAGLGAQCTATAARALDLLEGGSGPAPQAQLRIRLARQLLRTGELDAAERQLGVLESTMPEAMLVFGGTVDFLRAWLALKQGHVHRALEQLAVAVEGLRQYDPEQLLPYALGWAASAAALAEDRHASGRYLEEFAGLPHQGPPETSLLAQAYIESASALFESASAAVDRLADIARMLAAAGRPAAELEVRMLMVRLGDKAGLDEMIRCAGTMEGPEAKIYADFARAARARCGKQSLAAAARAADAGYLMLAAEAAAQSVRQFAADANHKLAREAGKFLQNLRRQWPGTDGLRLVDAPAGRQLTHRERDVAVMAASGTRAREIAERLGVSVRTVEGHIYRIYEKLDIRSREELAASFGQDTAAERHQVAPR</sequence>
<evidence type="ECO:0000256" key="3">
    <source>
        <dbReference type="ARBA" id="ARBA00023163"/>
    </source>
</evidence>
<dbReference type="InterPro" id="IPR016032">
    <property type="entry name" value="Sig_transdc_resp-reg_C-effctor"/>
</dbReference>
<evidence type="ECO:0000259" key="4">
    <source>
        <dbReference type="PROSITE" id="PS50043"/>
    </source>
</evidence>
<feature type="domain" description="HTH luxR-type" evidence="4">
    <location>
        <begin position="820"/>
        <end position="885"/>
    </location>
</feature>
<dbReference type="PRINTS" id="PR00038">
    <property type="entry name" value="HTHLUXR"/>
</dbReference>
<dbReference type="Gene3D" id="1.10.10.10">
    <property type="entry name" value="Winged helix-like DNA-binding domain superfamily/Winged helix DNA-binding domain"/>
    <property type="match status" value="1"/>
</dbReference>
<dbReference type="InterPro" id="IPR027417">
    <property type="entry name" value="P-loop_NTPase"/>
</dbReference>
<dbReference type="Pfam" id="PF00196">
    <property type="entry name" value="GerE"/>
    <property type="match status" value="1"/>
</dbReference>
<keyword evidence="3" id="KW-0804">Transcription</keyword>